<dbReference type="Gene3D" id="3.10.400.10">
    <property type="entry name" value="Sulfate adenylyltransferase"/>
    <property type="match status" value="1"/>
</dbReference>
<feature type="domain" description="Sulphate adenylyltransferase catalytic" evidence="8">
    <location>
        <begin position="150"/>
        <end position="359"/>
    </location>
</feature>
<protein>
    <recommendedName>
        <fullName evidence="2">sulfate adenylyltransferase</fullName>
        <ecNumber evidence="2">2.7.7.4</ecNumber>
    </recommendedName>
</protein>
<comment type="pathway">
    <text evidence="1">Sulfur metabolism.</text>
</comment>
<dbReference type="PANTHER" id="PTHR42700">
    <property type="entry name" value="SULFATE ADENYLYLTRANSFERASE"/>
    <property type="match status" value="1"/>
</dbReference>
<dbReference type="GO" id="GO:0019379">
    <property type="term" value="P:sulfate assimilation, phosphoadenylyl sulfate reduction by phosphoadenylyl-sulfate reductase (thioredoxin)"/>
    <property type="evidence" value="ECO:0007669"/>
    <property type="project" value="TreeGrafter"/>
</dbReference>
<evidence type="ECO:0000259" key="8">
    <source>
        <dbReference type="Pfam" id="PF01747"/>
    </source>
</evidence>
<dbReference type="GO" id="GO:0005524">
    <property type="term" value="F:ATP binding"/>
    <property type="evidence" value="ECO:0007669"/>
    <property type="project" value="UniProtKB-KW"/>
</dbReference>
<evidence type="ECO:0000256" key="2">
    <source>
        <dbReference type="ARBA" id="ARBA00012391"/>
    </source>
</evidence>
<dbReference type="InterPro" id="IPR014729">
    <property type="entry name" value="Rossmann-like_a/b/a_fold"/>
</dbReference>
<evidence type="ECO:0000259" key="9">
    <source>
        <dbReference type="Pfam" id="PF14306"/>
    </source>
</evidence>
<keyword evidence="11" id="KW-1185">Reference proteome</keyword>
<evidence type="ECO:0000256" key="6">
    <source>
        <dbReference type="ARBA" id="ARBA00022840"/>
    </source>
</evidence>
<dbReference type="GO" id="GO:0004781">
    <property type="term" value="F:sulfate adenylyltransferase (ATP) activity"/>
    <property type="evidence" value="ECO:0007669"/>
    <property type="project" value="UniProtKB-EC"/>
</dbReference>
<dbReference type="NCBIfam" id="TIGR00339">
    <property type="entry name" value="sopT"/>
    <property type="match status" value="1"/>
</dbReference>
<dbReference type="Pfam" id="PF01747">
    <property type="entry name" value="ATP-sulfurylase"/>
    <property type="match status" value="1"/>
</dbReference>
<organism evidence="10 11">
    <name type="scientific">Nocardioides agariphilus</name>
    <dbReference type="NCBI Taxonomy" id="433664"/>
    <lineage>
        <taxon>Bacteria</taxon>
        <taxon>Bacillati</taxon>
        <taxon>Actinomycetota</taxon>
        <taxon>Actinomycetes</taxon>
        <taxon>Propionibacteriales</taxon>
        <taxon>Nocardioidaceae</taxon>
        <taxon>Nocardioides</taxon>
    </lineage>
</organism>
<dbReference type="EMBL" id="JADKPO010000016">
    <property type="protein sequence ID" value="MBF4768740.1"/>
    <property type="molecule type" value="Genomic_DNA"/>
</dbReference>
<evidence type="ECO:0000256" key="4">
    <source>
        <dbReference type="ARBA" id="ARBA00022695"/>
    </source>
</evidence>
<sequence length="365" mass="39673">MLRPEAVAIWVLGPRQLCDLELLANGAFAPLTTFLGRADYESVLDRMRLADGALWPVPVTLDVPGETLAAASRTGSLVLRDPDGRDLATMTLTEAWRPDLLAEAETVLGTTDPAHPSATHLRSAVHPWYVSGPIRVHARPRHPTLPPLVWDPRAVRSEIARRGWERVVAFNTRNPMHGAHRALVARAMAQAGAAALVHPVVGPTRPGDVPAAVRARCYQAVMRTMPQDRSMLALLPLAMRMAGPREALWHALVRRNYGATHFVVGRDHAGPGRDSHGRPFYPEYAAQELVGAHQAELGIAPVCLPELVYVEDHGYLARDEVPPDAVVRTISGTRLRELLREGAPVPEWLAAPEVAAELAALPPSA</sequence>
<dbReference type="GO" id="GO:0010134">
    <property type="term" value="P:sulfate assimilation via adenylyl sulfate reduction"/>
    <property type="evidence" value="ECO:0007669"/>
    <property type="project" value="TreeGrafter"/>
</dbReference>
<keyword evidence="4 10" id="KW-0548">Nucleotidyltransferase</keyword>
<accession>A0A930VPX3</accession>
<keyword evidence="6" id="KW-0067">ATP-binding</keyword>
<dbReference type="GO" id="GO:0005737">
    <property type="term" value="C:cytoplasm"/>
    <property type="evidence" value="ECO:0007669"/>
    <property type="project" value="TreeGrafter"/>
</dbReference>
<evidence type="ECO:0000256" key="7">
    <source>
        <dbReference type="ARBA" id="ARBA00049370"/>
    </source>
</evidence>
<dbReference type="SUPFAM" id="SSF88697">
    <property type="entry name" value="PUA domain-like"/>
    <property type="match status" value="1"/>
</dbReference>
<evidence type="ECO:0000313" key="10">
    <source>
        <dbReference type="EMBL" id="MBF4768740.1"/>
    </source>
</evidence>
<comment type="caution">
    <text evidence="10">The sequence shown here is derived from an EMBL/GenBank/DDBJ whole genome shotgun (WGS) entry which is preliminary data.</text>
</comment>
<evidence type="ECO:0000256" key="3">
    <source>
        <dbReference type="ARBA" id="ARBA00022679"/>
    </source>
</evidence>
<evidence type="ECO:0000256" key="5">
    <source>
        <dbReference type="ARBA" id="ARBA00022741"/>
    </source>
</evidence>
<proteinExistence type="predicted"/>
<evidence type="ECO:0000256" key="1">
    <source>
        <dbReference type="ARBA" id="ARBA00004678"/>
    </source>
</evidence>
<dbReference type="Proteomes" id="UP000660668">
    <property type="component" value="Unassembled WGS sequence"/>
</dbReference>
<dbReference type="Pfam" id="PF14306">
    <property type="entry name" value="PUA_2"/>
    <property type="match status" value="1"/>
</dbReference>
<dbReference type="AlphaFoldDB" id="A0A930VPX3"/>
<keyword evidence="5" id="KW-0547">Nucleotide-binding</keyword>
<dbReference type="RefSeq" id="WP_194696879.1">
    <property type="nucleotide sequence ID" value="NZ_JADKPO010000016.1"/>
</dbReference>
<dbReference type="InterPro" id="IPR015947">
    <property type="entry name" value="PUA-like_sf"/>
</dbReference>
<dbReference type="PANTHER" id="PTHR42700:SF1">
    <property type="entry name" value="SULFATE ADENYLYLTRANSFERASE"/>
    <property type="match status" value="1"/>
</dbReference>
<reference evidence="10" key="1">
    <citation type="submission" date="2020-11" db="EMBL/GenBank/DDBJ databases">
        <title>Nocardioides cynanchi sp. nov., isolated from soil of rhizosphere of Cynanchum wilfordii.</title>
        <authorList>
            <person name="Lee J.-S."/>
            <person name="Suh M.K."/>
            <person name="Kim J.-S."/>
        </authorList>
    </citation>
    <scope>NUCLEOTIDE SEQUENCE</scope>
    <source>
        <strain evidence="10">KCTC 19276</strain>
    </source>
</reference>
<dbReference type="InterPro" id="IPR050512">
    <property type="entry name" value="Sulf_AdTrans/APS_kinase"/>
</dbReference>
<dbReference type="InterPro" id="IPR025980">
    <property type="entry name" value="ATP-Sase_PUA-like_dom"/>
</dbReference>
<dbReference type="InterPro" id="IPR002650">
    <property type="entry name" value="Sulphate_adenylyltransferase"/>
</dbReference>
<dbReference type="SUPFAM" id="SSF52374">
    <property type="entry name" value="Nucleotidylyl transferase"/>
    <property type="match status" value="1"/>
</dbReference>
<comment type="catalytic activity">
    <reaction evidence="7">
        <text>sulfate + ATP + H(+) = adenosine 5'-phosphosulfate + diphosphate</text>
        <dbReference type="Rhea" id="RHEA:18133"/>
        <dbReference type="ChEBI" id="CHEBI:15378"/>
        <dbReference type="ChEBI" id="CHEBI:16189"/>
        <dbReference type="ChEBI" id="CHEBI:30616"/>
        <dbReference type="ChEBI" id="CHEBI:33019"/>
        <dbReference type="ChEBI" id="CHEBI:58243"/>
        <dbReference type="EC" id="2.7.7.4"/>
    </reaction>
</comment>
<keyword evidence="3 10" id="KW-0808">Transferase</keyword>
<dbReference type="InterPro" id="IPR024951">
    <property type="entry name" value="Sulfurylase_cat_dom"/>
</dbReference>
<dbReference type="Gene3D" id="3.40.50.620">
    <property type="entry name" value="HUPs"/>
    <property type="match status" value="1"/>
</dbReference>
<name>A0A930VPX3_9ACTN</name>
<gene>
    <name evidence="10" type="primary">sat</name>
    <name evidence="10" type="ORF">ISU10_13290</name>
</gene>
<dbReference type="EC" id="2.7.7.4" evidence="2"/>
<evidence type="ECO:0000313" key="11">
    <source>
        <dbReference type="Proteomes" id="UP000660668"/>
    </source>
</evidence>
<feature type="domain" description="ATP-sulfurylase PUA-like" evidence="9">
    <location>
        <begin position="10"/>
        <end position="137"/>
    </location>
</feature>